<reference evidence="1" key="1">
    <citation type="submission" date="2019-11" db="UniProtKB">
        <authorList>
            <consortium name="WormBaseParasite"/>
        </authorList>
    </citation>
    <scope>IDENTIFICATION</scope>
</reference>
<proteinExistence type="predicted"/>
<dbReference type="AlphaFoldDB" id="A0A5K3FX02"/>
<sequence length="124" mass="14008">MFNSAAIRVTSGLFKKHDNNPRPQKSSDPTIECMSTFYYLAVGDFSLPLVRRDTCVPCAIMETPTLGFLLTLAVNLSQQTHTPQDKLVKPHPTDEAHIYQMQLEKSLERPIRPFYLTISLTIIG</sequence>
<protein>
    <submittedName>
        <fullName evidence="1">Uncharacterized protein</fullName>
    </submittedName>
</protein>
<dbReference type="WBParaSite" id="MCU_011375-RA">
    <property type="protein sequence ID" value="MCU_011375-RA"/>
    <property type="gene ID" value="MCU_011375"/>
</dbReference>
<accession>A0A5K3FX02</accession>
<name>A0A5K3FX02_MESCO</name>
<organism evidence="1">
    <name type="scientific">Mesocestoides corti</name>
    <name type="common">Flatworm</name>
    <dbReference type="NCBI Taxonomy" id="53468"/>
    <lineage>
        <taxon>Eukaryota</taxon>
        <taxon>Metazoa</taxon>
        <taxon>Spiralia</taxon>
        <taxon>Lophotrochozoa</taxon>
        <taxon>Platyhelminthes</taxon>
        <taxon>Cestoda</taxon>
        <taxon>Eucestoda</taxon>
        <taxon>Cyclophyllidea</taxon>
        <taxon>Mesocestoididae</taxon>
        <taxon>Mesocestoides</taxon>
    </lineage>
</organism>
<evidence type="ECO:0000313" key="1">
    <source>
        <dbReference type="WBParaSite" id="MCU_011375-RA"/>
    </source>
</evidence>